<keyword evidence="2" id="KW-1185">Reference proteome</keyword>
<gene>
    <name evidence="1" type="ORF">SCUD_LOCUS5030</name>
</gene>
<protein>
    <submittedName>
        <fullName evidence="3">CCR4-NOT transcription complex subunit 1</fullName>
    </submittedName>
</protein>
<proteinExistence type="predicted"/>
<evidence type="ECO:0000313" key="1">
    <source>
        <dbReference type="EMBL" id="VDO92505.1"/>
    </source>
</evidence>
<accession>A0A183JQP1</accession>
<evidence type="ECO:0000313" key="2">
    <source>
        <dbReference type="Proteomes" id="UP000279833"/>
    </source>
</evidence>
<evidence type="ECO:0000313" key="3">
    <source>
        <dbReference type="WBParaSite" id="SCUD_0000503001-mRNA-1"/>
    </source>
</evidence>
<dbReference type="AlphaFoldDB" id="A0A183JQP1"/>
<dbReference type="STRING" id="6186.A0A183JQP1"/>
<dbReference type="Proteomes" id="UP000279833">
    <property type="component" value="Unassembled WGS sequence"/>
</dbReference>
<sequence>MSTGIQKLNELCSLILTSVLHPFRPNVLQCTLLPDTLGGYFYQIASQCPKYDQPVSTGCIKGSVQGALTFLRSQQENNQPDVLSTDVPEFLGDWLRTKLEPLSAYALLISNEASLDNDNVNKQNPLTQQTRLLNLIINLSLISVPIPPQSPSDQQIPINNVLSTTELTMDHHPWRYSHLPKGFNYGMTPGSCRPPCVIKEVDCKSIPSHFSVPHMPPRNMNPMLPTLCHLPLPLNNMLNSNLPTGQSNFTPLRSSFSQQFEIPVRRPPPLLQVPVSIPSNRSTLNDSHPMMTGAVLLFSERQSNNYLPASRQPTSLLWILSLVRRIKSVTLSVIIDNFITLTPFQLFALFQNQHEFTYQSAARMIELLV</sequence>
<dbReference type="EMBL" id="UZAK01007465">
    <property type="protein sequence ID" value="VDO92505.1"/>
    <property type="molecule type" value="Genomic_DNA"/>
</dbReference>
<reference evidence="1 2" key="2">
    <citation type="submission" date="2018-11" db="EMBL/GenBank/DDBJ databases">
        <authorList>
            <consortium name="Pathogen Informatics"/>
        </authorList>
    </citation>
    <scope>NUCLEOTIDE SEQUENCE [LARGE SCALE GENOMIC DNA]</scope>
    <source>
        <strain evidence="1">Dakar</strain>
        <strain evidence="2">Dakar, Senegal</strain>
    </source>
</reference>
<name>A0A183JQP1_9TREM</name>
<reference evidence="3" key="1">
    <citation type="submission" date="2016-06" db="UniProtKB">
        <authorList>
            <consortium name="WormBaseParasite"/>
        </authorList>
    </citation>
    <scope>IDENTIFICATION</scope>
</reference>
<organism evidence="3">
    <name type="scientific">Schistosoma curassoni</name>
    <dbReference type="NCBI Taxonomy" id="6186"/>
    <lineage>
        <taxon>Eukaryota</taxon>
        <taxon>Metazoa</taxon>
        <taxon>Spiralia</taxon>
        <taxon>Lophotrochozoa</taxon>
        <taxon>Platyhelminthes</taxon>
        <taxon>Trematoda</taxon>
        <taxon>Digenea</taxon>
        <taxon>Strigeidida</taxon>
        <taxon>Schistosomatoidea</taxon>
        <taxon>Schistosomatidae</taxon>
        <taxon>Schistosoma</taxon>
    </lineage>
</organism>
<dbReference type="WBParaSite" id="SCUD_0000503001-mRNA-1">
    <property type="protein sequence ID" value="SCUD_0000503001-mRNA-1"/>
    <property type="gene ID" value="SCUD_0000503001"/>
</dbReference>